<dbReference type="InterPro" id="IPR004730">
    <property type="entry name" value="Transaldolase_1"/>
</dbReference>
<name>A0A556VL43_BAGYA</name>
<dbReference type="GO" id="GO:0005737">
    <property type="term" value="C:cytoplasm"/>
    <property type="evidence" value="ECO:0007669"/>
    <property type="project" value="InterPro"/>
</dbReference>
<accession>A0A556VL43</accession>
<evidence type="ECO:0000256" key="3">
    <source>
        <dbReference type="ARBA" id="ARBA00006840"/>
    </source>
</evidence>
<dbReference type="PANTHER" id="PTHR10683:SF18">
    <property type="entry name" value="TRANSALDOLASE"/>
    <property type="match status" value="1"/>
</dbReference>
<dbReference type="CDD" id="cd03155">
    <property type="entry name" value="CD151_like_LEL"/>
    <property type="match status" value="1"/>
</dbReference>
<evidence type="ECO:0000256" key="15">
    <source>
        <dbReference type="SAM" id="Phobius"/>
    </source>
</evidence>
<dbReference type="PROSITE" id="PS01054">
    <property type="entry name" value="TRANSALDOLASE_1"/>
    <property type="match status" value="1"/>
</dbReference>
<dbReference type="EC" id="2.2.1.2" evidence="5 13"/>
<keyword evidence="12" id="KW-0704">Schiff base</keyword>
<dbReference type="CDD" id="cd00957">
    <property type="entry name" value="Transaldolase_TalAB"/>
    <property type="match status" value="1"/>
</dbReference>
<feature type="transmembrane region" description="Helical" evidence="15">
    <location>
        <begin position="338"/>
        <end position="361"/>
    </location>
</feature>
<proteinExistence type="inferred from homology"/>
<dbReference type="InterPro" id="IPR001585">
    <property type="entry name" value="TAL/FSA"/>
</dbReference>
<keyword evidence="8 15" id="KW-0812">Transmembrane</keyword>
<dbReference type="SUPFAM" id="SSF48652">
    <property type="entry name" value="Tetraspanin"/>
    <property type="match status" value="1"/>
</dbReference>
<keyword evidence="11 15" id="KW-0472">Membrane</keyword>
<evidence type="ECO:0000256" key="2">
    <source>
        <dbReference type="ARBA" id="ARBA00004857"/>
    </source>
</evidence>
<comment type="function">
    <text evidence="13">Catalyzes the rate-limiting step of the non-oxidative phase in the pentose phosphate pathway. Catalyzes the reversible conversion of sedheptulose-7-phosphate and D-glyceraldehyde 3-phosphate into erythrose-4-phosphate and beta-D-fructose 6-phosphate.</text>
</comment>
<comment type="caution">
    <text evidence="16">The sequence shown here is derived from an EMBL/GenBank/DDBJ whole genome shotgun (WGS) entry which is preliminary data.</text>
</comment>
<dbReference type="GO" id="GO:0005975">
    <property type="term" value="P:carbohydrate metabolic process"/>
    <property type="evidence" value="ECO:0007669"/>
    <property type="project" value="InterPro"/>
</dbReference>
<feature type="region of interest" description="Disordered" evidence="14">
    <location>
        <begin position="667"/>
        <end position="686"/>
    </location>
</feature>
<dbReference type="Gene3D" id="1.10.1450.10">
    <property type="entry name" value="Tetraspanin"/>
    <property type="match status" value="1"/>
</dbReference>
<dbReference type="Pfam" id="PF00923">
    <property type="entry name" value="TAL_FSA"/>
    <property type="match status" value="1"/>
</dbReference>
<keyword evidence="9 15" id="KW-1133">Transmembrane helix</keyword>
<dbReference type="FunFam" id="1.10.1450.10:FF:000005">
    <property type="entry name" value="Tetraspanin"/>
    <property type="match status" value="1"/>
</dbReference>
<dbReference type="InterPro" id="IPR013785">
    <property type="entry name" value="Aldolase_TIM"/>
</dbReference>
<comment type="subcellular location">
    <subcellularLocation>
        <location evidence="1">Membrane</location>
        <topology evidence="1">Multi-pass membrane protein</topology>
    </subcellularLocation>
</comment>
<evidence type="ECO:0000256" key="13">
    <source>
        <dbReference type="RuleBase" id="RU000501"/>
    </source>
</evidence>
<dbReference type="GO" id="GO:0016020">
    <property type="term" value="C:membrane"/>
    <property type="evidence" value="ECO:0007669"/>
    <property type="project" value="UniProtKB-SubCell"/>
</dbReference>
<gene>
    <name evidence="16" type="ORF">Baya_15829</name>
</gene>
<comment type="pathway">
    <text evidence="2 13">Carbohydrate degradation; pentose phosphate pathway; D-glyceraldehyde 3-phosphate and beta-D-fructose 6-phosphate from D-ribose 5-phosphate and D-xylulose 5-phosphate (non-oxidative stage): step 2/3.</text>
</comment>
<protein>
    <recommendedName>
        <fullName evidence="6 13">Transaldolase</fullName>
        <ecNumber evidence="5 13">2.2.1.2</ecNumber>
    </recommendedName>
</protein>
<dbReference type="InterPro" id="IPR008952">
    <property type="entry name" value="Tetraspanin_EC2_sf"/>
</dbReference>
<comment type="similarity">
    <text evidence="4">Belongs to the transaldolase family. Type 1 subfamily.</text>
</comment>
<keyword evidence="7 13" id="KW-0808">Transferase</keyword>
<dbReference type="SUPFAM" id="SSF51569">
    <property type="entry name" value="Aldolase"/>
    <property type="match status" value="1"/>
</dbReference>
<feature type="transmembrane region" description="Helical" evidence="15">
    <location>
        <begin position="381"/>
        <end position="403"/>
    </location>
</feature>
<evidence type="ECO:0000256" key="12">
    <source>
        <dbReference type="ARBA" id="ARBA00023270"/>
    </source>
</evidence>
<evidence type="ECO:0000256" key="7">
    <source>
        <dbReference type="ARBA" id="ARBA00022679"/>
    </source>
</evidence>
<evidence type="ECO:0000256" key="5">
    <source>
        <dbReference type="ARBA" id="ARBA00013151"/>
    </source>
</evidence>
<dbReference type="PRINTS" id="PR00259">
    <property type="entry name" value="TMFOUR"/>
</dbReference>
<evidence type="ECO:0000256" key="8">
    <source>
        <dbReference type="ARBA" id="ARBA00022692"/>
    </source>
</evidence>
<dbReference type="EMBL" id="VCAZ01000245">
    <property type="protein sequence ID" value="TTN17661.1"/>
    <property type="molecule type" value="Genomic_DNA"/>
</dbReference>
<organism evidence="16 17">
    <name type="scientific">Bagarius yarrelli</name>
    <name type="common">Goonch</name>
    <name type="synonym">Bagrus yarrelli</name>
    <dbReference type="NCBI Taxonomy" id="175774"/>
    <lineage>
        <taxon>Eukaryota</taxon>
        <taxon>Metazoa</taxon>
        <taxon>Chordata</taxon>
        <taxon>Craniata</taxon>
        <taxon>Vertebrata</taxon>
        <taxon>Euteleostomi</taxon>
        <taxon>Actinopterygii</taxon>
        <taxon>Neopterygii</taxon>
        <taxon>Teleostei</taxon>
        <taxon>Ostariophysi</taxon>
        <taxon>Siluriformes</taxon>
        <taxon>Sisoridae</taxon>
        <taxon>Sisorinae</taxon>
        <taxon>Bagarius</taxon>
    </lineage>
</organism>
<keyword evidence="10 13" id="KW-0570">Pentose shunt</keyword>
<comment type="similarity">
    <text evidence="3">Belongs to the tetraspanin (TM4SF) family.</text>
</comment>
<evidence type="ECO:0000256" key="14">
    <source>
        <dbReference type="SAM" id="MobiDB-lite"/>
    </source>
</evidence>
<dbReference type="InterPro" id="IPR018499">
    <property type="entry name" value="Tetraspanin/Peripherin"/>
</dbReference>
<dbReference type="UniPathway" id="UPA00115">
    <property type="reaction ID" value="UER00414"/>
</dbReference>
<evidence type="ECO:0000256" key="11">
    <source>
        <dbReference type="ARBA" id="ARBA00023136"/>
    </source>
</evidence>
<evidence type="ECO:0000256" key="10">
    <source>
        <dbReference type="ARBA" id="ARBA00023126"/>
    </source>
</evidence>
<keyword evidence="17" id="KW-1185">Reference proteome</keyword>
<dbReference type="GO" id="GO:0004801">
    <property type="term" value="F:transaldolase activity"/>
    <property type="evidence" value="ECO:0007669"/>
    <property type="project" value="UniProtKB-EC"/>
</dbReference>
<sequence length="964" mass="108854">MSQSPDKRRKMMDSALEQLKKHTVVVADTGDFNAIDAYKPQDATTNPSLILAAAKMPAYQHLVDQAIKYGIANGGTENEQIMKTMDKLFVSFGVEILKKIPGRVSTEVDARLSFDKDEMVSRARRLISLYEEAGVSKDRVLIKLSSTWEGIQAGRELEDKHNIHCNMTLLFSFAQAVACAEAKVTLISPFVGRILDCVTKIYNYYKKFDYSTVVMGASFRNTGEVKALAGCDLLTISPGLLGELSQDHSTVSSTLSPEKAKACDLEKIHLDEKTFRWLHNEDRMAVEKLSDGIRKFAADAVKLESMIKNSHSSHPYFSFRMGVNTKKKDRCGTVCLKYLLFMFNFLFWLAGGAVMAVGLWTLVKKSDYISLLSSRIYAVSAYILCLAGVIVMVTGVLGCCATFKEKRRLLRVLSDELKNNLKNTMVNKYKQPEQNHITEAVDKLQQEFKCCGSNSSSDWMESVWIRSGESSNRVVPDSCCKTLTDLCGQRDHPSNIYKVEGGCISKLENFILDHLKLIGAVGVGVACVQVRQDMAASANVTYRRDDFHMLPLQKSEIRAVLTRSHNYCSSSLSSSHTVRTFDSESGSACDSRAKWKRIRVMGRVGLDQETQDEEDFDYSEDNIQQRKLFSNLSNKKTSREMAKEQNMNGVERAQKMNLVRDYHDKQNKKVEDEQHTAEKQNKMVDKKQKAQETQHLGWMQKVSVQKALQVTNLKLEDEAPAQEQRSGGEIPHIINNTENQLEMSFLSKLKTENPQPHKDDPMIYKDSHDLIYLQDRFINTPATHTGTSAVREGRDFVQSGGVDMHKGLVYQDSEMETKIDSEVAYDPEIKWARTFHVSQTDFQMLRTDWIDLKCNMSGNLMISQSEDVHSIVFLCDLHLHFPLSFFDSVRKHCVEGHLVFAPLLMRLNCGATPEEPDGTHTLLTAPRLHSDSEVFIKQSDECQCSRTGSLMNAVLLPEVTYRTV</sequence>
<reference evidence="16 17" key="1">
    <citation type="journal article" date="2019" name="Genome Biol. Evol.">
        <title>Whole-Genome Sequencing of the Giant Devil Catfish, Bagarius yarrelli.</title>
        <authorList>
            <person name="Jiang W."/>
            <person name="Lv Y."/>
            <person name="Cheng L."/>
            <person name="Yang K."/>
            <person name="Chao B."/>
            <person name="Wang X."/>
            <person name="Li Y."/>
            <person name="Pan X."/>
            <person name="You X."/>
            <person name="Zhang Y."/>
            <person name="Yang J."/>
            <person name="Li J."/>
            <person name="Zhang X."/>
            <person name="Liu S."/>
            <person name="Sun C."/>
            <person name="Yang J."/>
            <person name="Shi Q."/>
        </authorList>
    </citation>
    <scope>NUCLEOTIDE SEQUENCE [LARGE SCALE GENOMIC DNA]</scope>
    <source>
        <strain evidence="16">JWS20170419001</strain>
        <tissue evidence="16">Muscle</tissue>
    </source>
</reference>
<dbReference type="AlphaFoldDB" id="A0A556VL43"/>
<dbReference type="Pfam" id="PF00335">
    <property type="entry name" value="Tetraspanin"/>
    <property type="match status" value="2"/>
</dbReference>
<dbReference type="Gene3D" id="3.20.20.70">
    <property type="entry name" value="Aldolase class I"/>
    <property type="match status" value="1"/>
</dbReference>
<evidence type="ECO:0000256" key="1">
    <source>
        <dbReference type="ARBA" id="ARBA00004141"/>
    </source>
</evidence>
<dbReference type="PANTHER" id="PTHR10683">
    <property type="entry name" value="TRANSALDOLASE"/>
    <property type="match status" value="1"/>
</dbReference>
<dbReference type="PROSITE" id="PS00958">
    <property type="entry name" value="TRANSALDOLASE_2"/>
    <property type="match status" value="1"/>
</dbReference>
<evidence type="ECO:0000313" key="16">
    <source>
        <dbReference type="EMBL" id="TTN17661.1"/>
    </source>
</evidence>
<dbReference type="InterPro" id="IPR018225">
    <property type="entry name" value="Transaldolase_AS"/>
</dbReference>
<evidence type="ECO:0000256" key="9">
    <source>
        <dbReference type="ARBA" id="ARBA00022989"/>
    </source>
</evidence>
<evidence type="ECO:0000313" key="17">
    <source>
        <dbReference type="Proteomes" id="UP000319801"/>
    </source>
</evidence>
<dbReference type="Proteomes" id="UP000319801">
    <property type="component" value="Unassembled WGS sequence"/>
</dbReference>
<evidence type="ECO:0000256" key="6">
    <source>
        <dbReference type="ARBA" id="ARBA00018292"/>
    </source>
</evidence>
<dbReference type="OrthoDB" id="2015515at2759"/>
<evidence type="ECO:0000256" key="4">
    <source>
        <dbReference type="ARBA" id="ARBA00008012"/>
    </source>
</evidence>
<comment type="catalytic activity">
    <reaction evidence="13">
        <text>D-sedoheptulose 7-phosphate + D-glyceraldehyde 3-phosphate = D-erythrose 4-phosphate + beta-D-fructose 6-phosphate</text>
        <dbReference type="Rhea" id="RHEA:17053"/>
        <dbReference type="ChEBI" id="CHEBI:16897"/>
        <dbReference type="ChEBI" id="CHEBI:57483"/>
        <dbReference type="ChEBI" id="CHEBI:57634"/>
        <dbReference type="ChEBI" id="CHEBI:59776"/>
        <dbReference type="EC" id="2.2.1.2"/>
    </reaction>
</comment>
<dbReference type="GO" id="GO:0009052">
    <property type="term" value="P:pentose-phosphate shunt, non-oxidative branch"/>
    <property type="evidence" value="ECO:0007669"/>
    <property type="project" value="TreeGrafter"/>
</dbReference>